<dbReference type="AlphaFoldDB" id="A0A8J6TQT2"/>
<reference evidence="2" key="1">
    <citation type="submission" date="2020-08" db="EMBL/GenBank/DDBJ databases">
        <title>Genome public.</title>
        <authorList>
            <person name="Liu C."/>
            <person name="Sun Q."/>
        </authorList>
    </citation>
    <scope>NUCLEOTIDE SEQUENCE</scope>
    <source>
        <strain evidence="2">NSJ-15</strain>
    </source>
</reference>
<comment type="caution">
    <text evidence="2">The sequence shown here is derived from an EMBL/GenBank/DDBJ whole genome shotgun (WGS) entry which is preliminary data.</text>
</comment>
<dbReference type="EMBL" id="JACRTL010000001">
    <property type="protein sequence ID" value="MBC8609641.1"/>
    <property type="molecule type" value="Genomic_DNA"/>
</dbReference>
<keyword evidence="1" id="KW-0812">Transmembrane</keyword>
<evidence type="ECO:0000313" key="3">
    <source>
        <dbReference type="Proteomes" id="UP000632659"/>
    </source>
</evidence>
<sequence>MIDKDATAAEPGFKHEECTICGYAKEKVEISSAGTTYPKEPNQPDNLTDIQISTPPQTDDNSLMWLLIPIPLLLLSGGIGGGLVAWKRKKKIIE</sequence>
<keyword evidence="3" id="KW-1185">Reference proteome</keyword>
<name>A0A8J6TQT2_9FIRM</name>
<evidence type="ECO:0000256" key="1">
    <source>
        <dbReference type="SAM" id="Phobius"/>
    </source>
</evidence>
<keyword evidence="1" id="KW-1133">Transmembrane helix</keyword>
<dbReference type="RefSeq" id="WP_154824742.1">
    <property type="nucleotide sequence ID" value="NZ_JACRTL010000001.1"/>
</dbReference>
<dbReference type="Proteomes" id="UP000632659">
    <property type="component" value="Unassembled WGS sequence"/>
</dbReference>
<evidence type="ECO:0000313" key="2">
    <source>
        <dbReference type="EMBL" id="MBC8609641.1"/>
    </source>
</evidence>
<proteinExistence type="predicted"/>
<gene>
    <name evidence="2" type="ORF">H8702_00715</name>
</gene>
<organism evidence="2 3">
    <name type="scientific">Massiliimalia timonensis</name>
    <dbReference type="NCBI Taxonomy" id="1987501"/>
    <lineage>
        <taxon>Bacteria</taxon>
        <taxon>Bacillati</taxon>
        <taxon>Bacillota</taxon>
        <taxon>Clostridia</taxon>
        <taxon>Eubacteriales</taxon>
        <taxon>Oscillospiraceae</taxon>
        <taxon>Massiliimalia</taxon>
    </lineage>
</organism>
<keyword evidence="1" id="KW-0472">Membrane</keyword>
<accession>A0A8J6TQT2</accession>
<feature type="transmembrane region" description="Helical" evidence="1">
    <location>
        <begin position="63"/>
        <end position="86"/>
    </location>
</feature>
<protein>
    <recommendedName>
        <fullName evidence="4">LPXTG cell wall anchor domain-containing protein</fullName>
    </recommendedName>
</protein>
<evidence type="ECO:0008006" key="4">
    <source>
        <dbReference type="Google" id="ProtNLM"/>
    </source>
</evidence>